<keyword evidence="2" id="KW-1185">Reference proteome</keyword>
<dbReference type="EMBL" id="RBZM01000007">
    <property type="protein sequence ID" value="RKP51327.1"/>
    <property type="molecule type" value="Genomic_DNA"/>
</dbReference>
<sequence>MRFVKFLVSTIKYCTIDQLRAHHKNDSRQILIFDRPVSEGGGTLGESLLGKKEIRESEPTTANPSQFQASFQNECLSQAFTALSQKQQLITTLCYALCYQDNEIARMIGVSPQAVCKMRNLALKKLRLDMGRG</sequence>
<dbReference type="SUPFAM" id="SSF88659">
    <property type="entry name" value="Sigma3 and sigma4 domains of RNA polymerase sigma factors"/>
    <property type="match status" value="1"/>
</dbReference>
<proteinExistence type="predicted"/>
<accession>A0A494XKU6</accession>
<dbReference type="Proteomes" id="UP000282076">
    <property type="component" value="Unassembled WGS sequence"/>
</dbReference>
<gene>
    <name evidence="1" type="ORF">D7Z26_16130</name>
</gene>
<evidence type="ECO:0000313" key="2">
    <source>
        <dbReference type="Proteomes" id="UP000282076"/>
    </source>
</evidence>
<reference evidence="1 2" key="1">
    <citation type="submission" date="2018-10" db="EMBL/GenBank/DDBJ databases">
        <title>Cohnella sp. M2MS4P-1, whole genome shotgun sequence.</title>
        <authorList>
            <person name="Tuo L."/>
        </authorList>
    </citation>
    <scope>NUCLEOTIDE SEQUENCE [LARGE SCALE GENOMIC DNA]</scope>
    <source>
        <strain evidence="1 2">M2MS4P-1</strain>
    </source>
</reference>
<organism evidence="1 2">
    <name type="scientific">Cohnella endophytica</name>
    <dbReference type="NCBI Taxonomy" id="2419778"/>
    <lineage>
        <taxon>Bacteria</taxon>
        <taxon>Bacillati</taxon>
        <taxon>Bacillota</taxon>
        <taxon>Bacilli</taxon>
        <taxon>Bacillales</taxon>
        <taxon>Paenibacillaceae</taxon>
        <taxon>Cohnella</taxon>
    </lineage>
</organism>
<comment type="caution">
    <text evidence="1">The sequence shown here is derived from an EMBL/GenBank/DDBJ whole genome shotgun (WGS) entry which is preliminary data.</text>
</comment>
<dbReference type="AlphaFoldDB" id="A0A494XKU6"/>
<dbReference type="Gene3D" id="1.10.10.10">
    <property type="entry name" value="Winged helix-like DNA-binding domain superfamily/Winged helix DNA-binding domain"/>
    <property type="match status" value="1"/>
</dbReference>
<protein>
    <submittedName>
        <fullName evidence="1">Sigma-70 family RNA polymerase sigma factor</fullName>
    </submittedName>
</protein>
<evidence type="ECO:0000313" key="1">
    <source>
        <dbReference type="EMBL" id="RKP51327.1"/>
    </source>
</evidence>
<dbReference type="InterPro" id="IPR036388">
    <property type="entry name" value="WH-like_DNA-bd_sf"/>
</dbReference>
<dbReference type="InterPro" id="IPR013324">
    <property type="entry name" value="RNA_pol_sigma_r3/r4-like"/>
</dbReference>
<name>A0A494XKU6_9BACL</name>